<dbReference type="Pfam" id="PF07883">
    <property type="entry name" value="Cupin_2"/>
    <property type="match status" value="1"/>
</dbReference>
<accession>A0A7G9B6Y2</accession>
<dbReference type="SUPFAM" id="SSF51182">
    <property type="entry name" value="RmlC-like cupins"/>
    <property type="match status" value="1"/>
</dbReference>
<gene>
    <name evidence="2" type="ORF">H8790_04670</name>
</gene>
<dbReference type="InterPro" id="IPR013096">
    <property type="entry name" value="Cupin_2"/>
</dbReference>
<dbReference type="InterPro" id="IPR011051">
    <property type="entry name" value="RmlC_Cupin_sf"/>
</dbReference>
<evidence type="ECO:0000259" key="1">
    <source>
        <dbReference type="Pfam" id="PF07883"/>
    </source>
</evidence>
<reference evidence="2 3" key="1">
    <citation type="submission" date="2020-08" db="EMBL/GenBank/DDBJ databases">
        <authorList>
            <person name="Liu C."/>
            <person name="Sun Q."/>
        </authorList>
    </citation>
    <scope>NUCLEOTIDE SEQUENCE [LARGE SCALE GENOMIC DNA]</scope>
    <source>
        <strain evidence="2 3">NSJ-62</strain>
    </source>
</reference>
<dbReference type="AlphaFoldDB" id="A0A7G9B6Y2"/>
<sequence>MIHNVMASEARIAPGHWSVFGRTIFEGGGVSVRHNLILAGGGAQAHRHDFEHIFFVLRGSLRVACGGQTTVVPAGCAFQFEPGELHQVCGDGVSDAEYLTINVSAVQMDGGGKGA</sequence>
<keyword evidence="3" id="KW-1185">Reference proteome</keyword>
<protein>
    <submittedName>
        <fullName evidence="2">Cupin domain-containing protein</fullName>
    </submittedName>
</protein>
<dbReference type="Proteomes" id="UP000515960">
    <property type="component" value="Chromosome"/>
</dbReference>
<evidence type="ECO:0000313" key="2">
    <source>
        <dbReference type="EMBL" id="QNL45313.1"/>
    </source>
</evidence>
<dbReference type="KEGG" id="ohi:H8790_04670"/>
<dbReference type="InterPro" id="IPR014710">
    <property type="entry name" value="RmlC-like_jellyroll"/>
</dbReference>
<dbReference type="Gene3D" id="2.60.120.10">
    <property type="entry name" value="Jelly Rolls"/>
    <property type="match status" value="1"/>
</dbReference>
<dbReference type="EMBL" id="CP060490">
    <property type="protein sequence ID" value="QNL45313.1"/>
    <property type="molecule type" value="Genomic_DNA"/>
</dbReference>
<proteinExistence type="predicted"/>
<name>A0A7G9B6Y2_9FIRM</name>
<dbReference type="RefSeq" id="WP_187333766.1">
    <property type="nucleotide sequence ID" value="NZ_CP060490.1"/>
</dbReference>
<feature type="domain" description="Cupin type-2" evidence="1">
    <location>
        <begin position="39"/>
        <end position="101"/>
    </location>
</feature>
<organism evidence="2 3">
    <name type="scientific">Oscillibacter hominis</name>
    <dbReference type="NCBI Taxonomy" id="2763056"/>
    <lineage>
        <taxon>Bacteria</taxon>
        <taxon>Bacillati</taxon>
        <taxon>Bacillota</taxon>
        <taxon>Clostridia</taxon>
        <taxon>Eubacteriales</taxon>
        <taxon>Oscillospiraceae</taxon>
        <taxon>Oscillibacter</taxon>
    </lineage>
</organism>
<evidence type="ECO:0000313" key="3">
    <source>
        <dbReference type="Proteomes" id="UP000515960"/>
    </source>
</evidence>